<reference evidence="6" key="1">
    <citation type="submission" date="2022-07" db="EMBL/GenBank/DDBJ databases">
        <title>Phylogenomic reconstructions and comparative analyses of Kickxellomycotina fungi.</title>
        <authorList>
            <person name="Reynolds N.K."/>
            <person name="Stajich J.E."/>
            <person name="Barry K."/>
            <person name="Grigoriev I.V."/>
            <person name="Crous P."/>
            <person name="Smith M.E."/>
        </authorList>
    </citation>
    <scope>NUCLEOTIDE SEQUENCE</scope>
    <source>
        <strain evidence="6">RSA 861</strain>
    </source>
</reference>
<dbReference type="Proteomes" id="UP001150569">
    <property type="component" value="Unassembled WGS sequence"/>
</dbReference>
<keyword evidence="2" id="KW-0812">Transmembrane</keyword>
<dbReference type="OrthoDB" id="159299at2759"/>
<proteinExistence type="predicted"/>
<evidence type="ECO:0000313" key="6">
    <source>
        <dbReference type="EMBL" id="KAJ1930536.1"/>
    </source>
</evidence>
<evidence type="ECO:0000256" key="3">
    <source>
        <dbReference type="ARBA" id="ARBA00022989"/>
    </source>
</evidence>
<keyword evidence="7" id="KW-1185">Reference proteome</keyword>
<evidence type="ECO:0000313" key="7">
    <source>
        <dbReference type="Proteomes" id="UP001150569"/>
    </source>
</evidence>
<feature type="region of interest" description="Disordered" evidence="5">
    <location>
        <begin position="1"/>
        <end position="60"/>
    </location>
</feature>
<dbReference type="InterPro" id="IPR045238">
    <property type="entry name" value="Tim23-like"/>
</dbReference>
<protein>
    <submittedName>
        <fullName evidence="6">Mitochondrial import inner membrane translocase subunit tim23</fullName>
    </submittedName>
</protein>
<dbReference type="GO" id="GO:0030150">
    <property type="term" value="P:protein import into mitochondrial matrix"/>
    <property type="evidence" value="ECO:0007669"/>
    <property type="project" value="TreeGrafter"/>
</dbReference>
<comment type="caution">
    <text evidence="6">The sequence shown here is derived from an EMBL/GenBank/DDBJ whole genome shotgun (WGS) entry which is preliminary data.</text>
</comment>
<dbReference type="PANTHER" id="PTHR15371:SF0">
    <property type="entry name" value="SD19278P"/>
    <property type="match status" value="1"/>
</dbReference>
<evidence type="ECO:0000256" key="2">
    <source>
        <dbReference type="ARBA" id="ARBA00022692"/>
    </source>
</evidence>
<dbReference type="PANTHER" id="PTHR15371">
    <property type="entry name" value="TIM23"/>
    <property type="match status" value="1"/>
</dbReference>
<keyword evidence="3" id="KW-1133">Transmembrane helix</keyword>
<evidence type="ECO:0000256" key="5">
    <source>
        <dbReference type="SAM" id="MobiDB-lite"/>
    </source>
</evidence>
<gene>
    <name evidence="6" type="primary">TIM23_2</name>
    <name evidence="6" type="ORF">IWQ60_000233</name>
</gene>
<dbReference type="EMBL" id="JANBPT010000005">
    <property type="protein sequence ID" value="KAJ1930536.1"/>
    <property type="molecule type" value="Genomic_DNA"/>
</dbReference>
<feature type="compositionally biased region" description="Polar residues" evidence="5">
    <location>
        <begin position="8"/>
        <end position="27"/>
    </location>
</feature>
<keyword evidence="4" id="KW-0472">Membrane</keyword>
<dbReference type="Pfam" id="PF02466">
    <property type="entry name" value="Tim17"/>
    <property type="match status" value="1"/>
</dbReference>
<dbReference type="AlphaFoldDB" id="A0A9W8AGB1"/>
<evidence type="ECO:0000256" key="1">
    <source>
        <dbReference type="ARBA" id="ARBA00004141"/>
    </source>
</evidence>
<dbReference type="GO" id="GO:0005744">
    <property type="term" value="C:TIM23 mitochondrial import inner membrane translocase complex"/>
    <property type="evidence" value="ECO:0007669"/>
    <property type="project" value="TreeGrafter"/>
</dbReference>
<evidence type="ECO:0000256" key="4">
    <source>
        <dbReference type="ARBA" id="ARBA00023136"/>
    </source>
</evidence>
<sequence>MGIFSVFTRGSQTPPADTTSNGTNSATADAIPTGQDPATPPTSTMHDPAPGTPTPTTPNVYQQSLDVSNIFATANLNTERAKETVLGSDRKAVEYLMLDDQASNLLPGAQPGALPSRGWSDDLCYGTGALYFLGLSTGGVWGFLEGMRQTQGRPFKIRLNGVLNACTRRGPFLANSLGVVTMLYNCTNALIGAYRGQHDVYNSLAAAGISGLLFKSTAGVKPALIASGVCIGVAGIWNVNQDKVHELRRNLVRKAGIGHFA</sequence>
<accession>A0A9W8AGB1</accession>
<dbReference type="GO" id="GO:0008320">
    <property type="term" value="F:protein transmembrane transporter activity"/>
    <property type="evidence" value="ECO:0007669"/>
    <property type="project" value="TreeGrafter"/>
</dbReference>
<organism evidence="6 7">
    <name type="scientific">Tieghemiomyces parasiticus</name>
    <dbReference type="NCBI Taxonomy" id="78921"/>
    <lineage>
        <taxon>Eukaryota</taxon>
        <taxon>Fungi</taxon>
        <taxon>Fungi incertae sedis</taxon>
        <taxon>Zoopagomycota</taxon>
        <taxon>Kickxellomycotina</taxon>
        <taxon>Dimargaritomycetes</taxon>
        <taxon>Dimargaritales</taxon>
        <taxon>Dimargaritaceae</taxon>
        <taxon>Tieghemiomyces</taxon>
    </lineage>
</organism>
<name>A0A9W8AGB1_9FUNG</name>
<comment type="subcellular location">
    <subcellularLocation>
        <location evidence="1">Membrane</location>
        <topology evidence="1">Multi-pass membrane protein</topology>
    </subcellularLocation>
</comment>